<dbReference type="EMBL" id="JRQD01000001">
    <property type="protein sequence ID" value="KGM07973.1"/>
    <property type="molecule type" value="Genomic_DNA"/>
</dbReference>
<name>A0A0A0BHG3_9GAMM</name>
<dbReference type="STRING" id="392484.LP43_0391"/>
<dbReference type="AlphaFoldDB" id="A0A0A0BHG3"/>
<gene>
    <name evidence="1" type="ORF">LP43_0391</name>
</gene>
<evidence type="ECO:0000313" key="2">
    <source>
        <dbReference type="Proteomes" id="UP000029999"/>
    </source>
</evidence>
<accession>A0A0A0BHG3</accession>
<dbReference type="Proteomes" id="UP000029999">
    <property type="component" value="Unassembled WGS sequence"/>
</dbReference>
<evidence type="ECO:0000313" key="1">
    <source>
        <dbReference type="EMBL" id="KGM07973.1"/>
    </source>
</evidence>
<proteinExistence type="predicted"/>
<reference evidence="1 2" key="1">
    <citation type="submission" date="2014-09" db="EMBL/GenBank/DDBJ databases">
        <authorList>
            <person name="Grob C."/>
            <person name="Taubert M."/>
            <person name="Howat A.M."/>
            <person name="Burns O.J."/>
            <person name="Dixon J.L."/>
            <person name="Chen Y."/>
            <person name="Murrell J.C."/>
        </authorList>
    </citation>
    <scope>NUCLEOTIDE SEQUENCE [LARGE SCALE GENOMIC DNA]</scope>
    <source>
        <strain evidence="1">L4</strain>
    </source>
</reference>
<organism evidence="1 2">
    <name type="scientific">Methylophaga thiooxydans</name>
    <dbReference type="NCBI Taxonomy" id="392484"/>
    <lineage>
        <taxon>Bacteria</taxon>
        <taxon>Pseudomonadati</taxon>
        <taxon>Pseudomonadota</taxon>
        <taxon>Gammaproteobacteria</taxon>
        <taxon>Thiotrichales</taxon>
        <taxon>Piscirickettsiaceae</taxon>
        <taxon>Methylophaga</taxon>
    </lineage>
</organism>
<protein>
    <submittedName>
        <fullName evidence="1">Uncharacterized protein</fullName>
    </submittedName>
</protein>
<comment type="caution">
    <text evidence="1">The sequence shown here is derived from an EMBL/GenBank/DDBJ whole genome shotgun (WGS) entry which is preliminary data.</text>
</comment>
<sequence>MLVLMHVLTGCANTLTKSDGDVQTGPQLSSSFDEKTTEVSYQGPKLDVIIPAFSPGLSEDAENYEEEGVWPELRRAEANRFAYKLKKALDDTGKFGAVRVTPNNTASGDLYVLGEIIESNGEDVEFDLTLVDASGKEWLDETIQHEVGEGFYKNPRNEGKDAYDPAFEQAAVEIVEALLDEDIADLAELKNIAELRFGASFNDVAFTEHLDTSTTPIQLLSMPSDADPLYQRIQSVRVREQLFIDNLQPNYSQFSNQMQDSYLLWQEASFTETQLQKEARNKGLLKIAGGVLLIAAAVAAAASGSSYDNNIGNEVAAIAAGVGGAALISSGITSREEAKFHQDAINELGESANLEMSPQVIQFEEETVELTGDMNEQFQQWRTFMARMYALEATPDRQL</sequence>